<dbReference type="Gene3D" id="2.40.70.10">
    <property type="entry name" value="Acid Proteases"/>
    <property type="match status" value="1"/>
</dbReference>
<dbReference type="CDD" id="cd00303">
    <property type="entry name" value="retropepsin_like"/>
    <property type="match status" value="1"/>
</dbReference>
<dbReference type="PROSITE" id="PS50175">
    <property type="entry name" value="ASP_PROT_RETROV"/>
    <property type="match status" value="1"/>
</dbReference>
<dbReference type="VEuPathDB" id="VectorBase:AFUN000520"/>
<protein>
    <recommendedName>
        <fullName evidence="2">Peptidase A2 domain-containing protein</fullName>
    </recommendedName>
</protein>
<evidence type="ECO:0000256" key="1">
    <source>
        <dbReference type="ARBA" id="ARBA00022801"/>
    </source>
</evidence>
<dbReference type="SUPFAM" id="SSF50630">
    <property type="entry name" value="Acid proteases"/>
    <property type="match status" value="1"/>
</dbReference>
<dbReference type="GO" id="GO:0004190">
    <property type="term" value="F:aspartic-type endopeptidase activity"/>
    <property type="evidence" value="ECO:0007669"/>
    <property type="project" value="InterPro"/>
</dbReference>
<dbReference type="InterPro" id="IPR001995">
    <property type="entry name" value="Peptidase_A2_cat"/>
</dbReference>
<proteinExistence type="predicted"/>
<reference evidence="3" key="1">
    <citation type="submission" date="2020-05" db="UniProtKB">
        <authorList>
            <consortium name="EnsemblMetazoa"/>
        </authorList>
    </citation>
    <scope>IDENTIFICATION</scope>
    <source>
        <strain evidence="3">FUMOZ</strain>
    </source>
</reference>
<name>A0A182R2X9_ANOFN</name>
<organism evidence="3">
    <name type="scientific">Anopheles funestus</name>
    <name type="common">African malaria mosquito</name>
    <dbReference type="NCBI Taxonomy" id="62324"/>
    <lineage>
        <taxon>Eukaryota</taxon>
        <taxon>Metazoa</taxon>
        <taxon>Ecdysozoa</taxon>
        <taxon>Arthropoda</taxon>
        <taxon>Hexapoda</taxon>
        <taxon>Insecta</taxon>
        <taxon>Pterygota</taxon>
        <taxon>Neoptera</taxon>
        <taxon>Endopterygota</taxon>
        <taxon>Diptera</taxon>
        <taxon>Nematocera</taxon>
        <taxon>Culicoidea</taxon>
        <taxon>Culicidae</taxon>
        <taxon>Anophelinae</taxon>
        <taxon>Anopheles</taxon>
    </lineage>
</organism>
<dbReference type="AlphaFoldDB" id="A0A182R2X9"/>
<dbReference type="VEuPathDB" id="VectorBase:AFUN2_006583"/>
<accession>A0A182R2X9</accession>
<dbReference type="InterPro" id="IPR021109">
    <property type="entry name" value="Peptidase_aspartic_dom_sf"/>
</dbReference>
<dbReference type="EnsemblMetazoa" id="AFUN000520-RA">
    <property type="protein sequence ID" value="AFUN000520-PA"/>
    <property type="gene ID" value="AFUN000520"/>
</dbReference>
<feature type="domain" description="Peptidase A2" evidence="2">
    <location>
        <begin position="73"/>
        <end position="109"/>
    </location>
</feature>
<dbReference type="STRING" id="62324.A0A182R2X9"/>
<evidence type="ECO:0000313" key="3">
    <source>
        <dbReference type="EnsemblMetazoa" id="AFUN000520-PA"/>
    </source>
</evidence>
<evidence type="ECO:0000259" key="2">
    <source>
        <dbReference type="PROSITE" id="PS50175"/>
    </source>
</evidence>
<keyword evidence="1" id="KW-0378">Hydrolase</keyword>
<dbReference type="GO" id="GO:0006508">
    <property type="term" value="P:proteolysis"/>
    <property type="evidence" value="ECO:0007669"/>
    <property type="project" value="InterPro"/>
</dbReference>
<sequence length="260" mass="29546">MEHDQGLWRLAPSNRKNCVLSVASIRVLKNECPCERIITCLNHAYLKPLVDIAENLSTAIVYVLTRNKFRVPARELIDSGAQMTLISERLAQQLHLPREAMHMPIAGIGTSVSQVESHVLTKLISFNSSFECVLHFMVLPKLFPRLPSVSVIVNEWNIANNIKLADPQFNVSSEIDLMLGAEIFFKPNIRRTYNIGVKFTNLPINTHLGWVVSGIHIPTKHALPIVRLPKKLSLLGDSRDIAWRRFKALERRFTREPDTK</sequence>